<evidence type="ECO:0000256" key="4">
    <source>
        <dbReference type="ARBA" id="ARBA00022759"/>
    </source>
</evidence>
<proteinExistence type="predicted"/>
<dbReference type="PANTHER" id="PTHR30001:SF1">
    <property type="entry name" value="RIBONUCLEASE E_G-LIKE PROTEIN, CHLOROPLASTIC"/>
    <property type="match status" value="1"/>
</dbReference>
<reference evidence="9 10" key="1">
    <citation type="submission" date="2019-03" db="EMBL/GenBank/DDBJ databases">
        <title>Primorskyibacter sp. SS33 isolated from sediments.</title>
        <authorList>
            <person name="Xunke S."/>
        </authorList>
    </citation>
    <scope>NUCLEOTIDE SEQUENCE [LARGE SCALE GENOMIC DNA]</scope>
    <source>
        <strain evidence="9 10">SS33</strain>
    </source>
</reference>
<sequence>MKGRTIHLDHLNGRPAAALMVDGRLDDLLVPAPDDRPVPGAIYRAVVDRQMKGQGGVTLRLPEGRAFLRNARGLSEGARLLVQVTGYAEDGKAVPVTAEPLFKSRHVIVTPGKPGYNVSRRVRDEDRAEALLAIAHDVAGAPGDLGLILRSAAETAPDDEVAEDIAAMLDLAARVADDTGAAPELLFDGPDPHMLAWRDWDTPDAIFTDTGNFAVHGILDAIDALHRPRVDLAGGAWMAIEPTRAMVAIDVNTGADTSLAAGFKANIACARALPAQLRARGLGGQITLDLAPMPKKDRRQYEQILRAAFRADPVATTLAGWTPLGCFELTRKRDRLPLSLSLEAHP</sequence>
<keyword evidence="3" id="KW-0479">Metal-binding</keyword>
<keyword evidence="7" id="KW-0694">RNA-binding</keyword>
<dbReference type="RefSeq" id="WP_133397550.1">
    <property type="nucleotide sequence ID" value="NZ_SNAA01000015.1"/>
</dbReference>
<evidence type="ECO:0000256" key="1">
    <source>
        <dbReference type="ARBA" id="ARBA00001946"/>
    </source>
</evidence>
<dbReference type="GO" id="GO:0004519">
    <property type="term" value="F:endonuclease activity"/>
    <property type="evidence" value="ECO:0007669"/>
    <property type="project" value="UniProtKB-KW"/>
</dbReference>
<dbReference type="OrthoDB" id="9804278at2"/>
<dbReference type="Pfam" id="PF10150">
    <property type="entry name" value="RNase_E_G"/>
    <property type="match status" value="2"/>
</dbReference>
<dbReference type="Proteomes" id="UP000295701">
    <property type="component" value="Unassembled WGS sequence"/>
</dbReference>
<dbReference type="EMBL" id="SNAA01000015">
    <property type="protein sequence ID" value="TDL77724.1"/>
    <property type="molecule type" value="Genomic_DNA"/>
</dbReference>
<feature type="domain" description="RNA-binding protein AU-1/Ribonuclease E/G" evidence="8">
    <location>
        <begin position="103"/>
        <end position="200"/>
    </location>
</feature>
<gene>
    <name evidence="9" type="ORF">E2L08_13145</name>
</gene>
<dbReference type="GO" id="GO:0003723">
    <property type="term" value="F:RNA binding"/>
    <property type="evidence" value="ECO:0007669"/>
    <property type="project" value="UniProtKB-KW"/>
</dbReference>
<feature type="domain" description="RNA-binding protein AU-1/Ribonuclease E/G" evidence="8">
    <location>
        <begin position="213"/>
        <end position="333"/>
    </location>
</feature>
<dbReference type="InterPro" id="IPR004659">
    <property type="entry name" value="RNase_E/G"/>
</dbReference>
<dbReference type="PANTHER" id="PTHR30001">
    <property type="entry name" value="RIBONUCLEASE"/>
    <property type="match status" value="1"/>
</dbReference>
<evidence type="ECO:0000256" key="7">
    <source>
        <dbReference type="ARBA" id="ARBA00022884"/>
    </source>
</evidence>
<dbReference type="GO" id="GO:0016787">
    <property type="term" value="F:hydrolase activity"/>
    <property type="evidence" value="ECO:0007669"/>
    <property type="project" value="UniProtKB-KW"/>
</dbReference>
<dbReference type="InterPro" id="IPR019307">
    <property type="entry name" value="RNA-bd_AU-1/RNase_E/G"/>
</dbReference>
<dbReference type="GO" id="GO:0006364">
    <property type="term" value="P:rRNA processing"/>
    <property type="evidence" value="ECO:0007669"/>
    <property type="project" value="TreeGrafter"/>
</dbReference>
<dbReference type="GO" id="GO:0005737">
    <property type="term" value="C:cytoplasm"/>
    <property type="evidence" value="ECO:0007669"/>
    <property type="project" value="TreeGrafter"/>
</dbReference>
<evidence type="ECO:0000259" key="8">
    <source>
        <dbReference type="Pfam" id="PF10150"/>
    </source>
</evidence>
<evidence type="ECO:0000256" key="5">
    <source>
        <dbReference type="ARBA" id="ARBA00022801"/>
    </source>
</evidence>
<evidence type="ECO:0000256" key="2">
    <source>
        <dbReference type="ARBA" id="ARBA00022722"/>
    </source>
</evidence>
<evidence type="ECO:0000313" key="10">
    <source>
        <dbReference type="Proteomes" id="UP000295701"/>
    </source>
</evidence>
<keyword evidence="6" id="KW-0460">Magnesium</keyword>
<keyword evidence="4" id="KW-0255">Endonuclease</keyword>
<keyword evidence="2" id="KW-0540">Nuclease</keyword>
<dbReference type="GO" id="GO:0046872">
    <property type="term" value="F:metal ion binding"/>
    <property type="evidence" value="ECO:0007669"/>
    <property type="project" value="UniProtKB-KW"/>
</dbReference>
<accession>A0A4R6A4X9</accession>
<organism evidence="9 10">
    <name type="scientific">Palleronia sediminis</name>
    <dbReference type="NCBI Taxonomy" id="2547833"/>
    <lineage>
        <taxon>Bacteria</taxon>
        <taxon>Pseudomonadati</taxon>
        <taxon>Pseudomonadota</taxon>
        <taxon>Alphaproteobacteria</taxon>
        <taxon>Rhodobacterales</taxon>
        <taxon>Roseobacteraceae</taxon>
        <taxon>Palleronia</taxon>
    </lineage>
</organism>
<evidence type="ECO:0000313" key="9">
    <source>
        <dbReference type="EMBL" id="TDL77724.1"/>
    </source>
</evidence>
<evidence type="ECO:0000256" key="3">
    <source>
        <dbReference type="ARBA" id="ARBA00022723"/>
    </source>
</evidence>
<dbReference type="AlphaFoldDB" id="A0A4R6A4X9"/>
<comment type="caution">
    <text evidence="9">The sequence shown here is derived from an EMBL/GenBank/DDBJ whole genome shotgun (WGS) entry which is preliminary data.</text>
</comment>
<comment type="cofactor">
    <cofactor evidence="1">
        <name>Mg(2+)</name>
        <dbReference type="ChEBI" id="CHEBI:18420"/>
    </cofactor>
</comment>
<keyword evidence="10" id="KW-1185">Reference proteome</keyword>
<dbReference type="GO" id="GO:0004540">
    <property type="term" value="F:RNA nuclease activity"/>
    <property type="evidence" value="ECO:0007669"/>
    <property type="project" value="InterPro"/>
</dbReference>
<protein>
    <submittedName>
        <fullName evidence="9">Ribonuclease G</fullName>
    </submittedName>
</protein>
<name>A0A4R6A4X9_9RHOB</name>
<keyword evidence="5" id="KW-0378">Hydrolase</keyword>
<evidence type="ECO:0000256" key="6">
    <source>
        <dbReference type="ARBA" id="ARBA00022842"/>
    </source>
</evidence>